<dbReference type="GO" id="GO:0000155">
    <property type="term" value="F:phosphorelay sensor kinase activity"/>
    <property type="evidence" value="ECO:0007669"/>
    <property type="project" value="InterPro"/>
</dbReference>
<dbReference type="InterPro" id="IPR018212">
    <property type="entry name" value="Na/solute_symporter_CS"/>
</dbReference>
<dbReference type="PROSITE" id="PS00457">
    <property type="entry name" value="NA_SOLUT_SYMP_2"/>
    <property type="match status" value="1"/>
</dbReference>
<reference evidence="18 19" key="1">
    <citation type="submission" date="2020-08" db="EMBL/GenBank/DDBJ databases">
        <title>Genomic Encyclopedia of Type Strains, Phase IV (KMG-IV): sequencing the most valuable type-strain genomes for metagenomic binning, comparative biology and taxonomic classification.</title>
        <authorList>
            <person name="Goeker M."/>
        </authorList>
    </citation>
    <scope>NUCLEOTIDE SEQUENCE [LARGE SCALE GENOMIC DNA]</scope>
    <source>
        <strain evidence="18 19">DSM 16268</strain>
    </source>
</reference>
<dbReference type="InterPro" id="IPR011006">
    <property type="entry name" value="CheY-like_superfamily"/>
</dbReference>
<evidence type="ECO:0000256" key="6">
    <source>
        <dbReference type="ARBA" id="ARBA00022679"/>
    </source>
</evidence>
<keyword evidence="9" id="KW-0813">Transport</keyword>
<dbReference type="InterPro" id="IPR036890">
    <property type="entry name" value="HATPase_C_sf"/>
</dbReference>
<dbReference type="FunFam" id="1.10.287.130:FF:000063">
    <property type="entry name" value="Hybrid sensor histidine kinase/response regulator"/>
    <property type="match status" value="1"/>
</dbReference>
<dbReference type="Gene3D" id="1.10.287.130">
    <property type="match status" value="1"/>
</dbReference>
<dbReference type="InterPro" id="IPR003594">
    <property type="entry name" value="HATPase_dom"/>
</dbReference>
<keyword evidence="10 15" id="KW-1133">Transmembrane helix</keyword>
<dbReference type="SMART" id="SM00387">
    <property type="entry name" value="HATPase_c"/>
    <property type="match status" value="1"/>
</dbReference>
<dbReference type="Proteomes" id="UP000523821">
    <property type="component" value="Unassembled WGS sequence"/>
</dbReference>
<evidence type="ECO:0000256" key="8">
    <source>
        <dbReference type="ARBA" id="ARBA00022777"/>
    </source>
</evidence>
<keyword evidence="5 13" id="KW-0597">Phosphoprotein</keyword>
<evidence type="ECO:0000313" key="19">
    <source>
        <dbReference type="Proteomes" id="UP000523821"/>
    </source>
</evidence>
<evidence type="ECO:0000259" key="16">
    <source>
        <dbReference type="PROSITE" id="PS50109"/>
    </source>
</evidence>
<keyword evidence="19" id="KW-1185">Reference proteome</keyword>
<dbReference type="NCBIfam" id="NF041832">
    <property type="entry name" value="near_NosP_CTERM"/>
    <property type="match status" value="1"/>
</dbReference>
<dbReference type="PANTHER" id="PTHR43047">
    <property type="entry name" value="TWO-COMPONENT HISTIDINE PROTEIN KINASE"/>
    <property type="match status" value="1"/>
</dbReference>
<dbReference type="Pfam" id="PF00072">
    <property type="entry name" value="Response_reg"/>
    <property type="match status" value="1"/>
</dbReference>
<dbReference type="SMART" id="SM00448">
    <property type="entry name" value="REC"/>
    <property type="match status" value="1"/>
</dbReference>
<protein>
    <recommendedName>
        <fullName evidence="4">histidine kinase</fullName>
        <ecNumber evidence="4">2.7.13.3</ecNumber>
    </recommendedName>
</protein>
<keyword evidence="9" id="KW-0769">Symport</keyword>
<dbReference type="EC" id="2.7.13.3" evidence="4"/>
<evidence type="ECO:0000256" key="1">
    <source>
        <dbReference type="ARBA" id="ARBA00000085"/>
    </source>
</evidence>
<feature type="transmembrane region" description="Helical" evidence="15">
    <location>
        <begin position="444"/>
        <end position="466"/>
    </location>
</feature>
<feature type="domain" description="Response regulatory" evidence="17">
    <location>
        <begin position="1043"/>
        <end position="1159"/>
    </location>
</feature>
<comment type="subcellular location">
    <subcellularLocation>
        <location evidence="2">Membrane</location>
        <topology evidence="2">Multi-pass membrane protein</topology>
    </subcellularLocation>
</comment>
<dbReference type="GO" id="GO:0009927">
    <property type="term" value="F:histidine phosphotransfer kinase activity"/>
    <property type="evidence" value="ECO:0007669"/>
    <property type="project" value="TreeGrafter"/>
</dbReference>
<feature type="transmembrane region" description="Helical" evidence="15">
    <location>
        <begin position="188"/>
        <end position="212"/>
    </location>
</feature>
<evidence type="ECO:0000256" key="5">
    <source>
        <dbReference type="ARBA" id="ARBA00022553"/>
    </source>
</evidence>
<evidence type="ECO:0000256" key="13">
    <source>
        <dbReference type="PROSITE-ProRule" id="PRU00169"/>
    </source>
</evidence>
<feature type="modified residue" description="4-aspartylphosphate" evidence="13">
    <location>
        <position position="1094"/>
    </location>
</feature>
<proteinExistence type="inferred from homology"/>
<dbReference type="AlphaFoldDB" id="A0A7W9CVB9"/>
<dbReference type="RefSeq" id="WP_183853918.1">
    <property type="nucleotide sequence ID" value="NZ_JACHOO010000002.1"/>
</dbReference>
<feature type="transmembrane region" description="Helical" evidence="15">
    <location>
        <begin position="326"/>
        <end position="359"/>
    </location>
</feature>
<keyword evidence="14" id="KW-0175">Coiled coil</keyword>
<dbReference type="GO" id="GO:0006814">
    <property type="term" value="P:sodium ion transport"/>
    <property type="evidence" value="ECO:0007669"/>
    <property type="project" value="UniProtKB-KW"/>
</dbReference>
<feature type="transmembrane region" description="Helical" evidence="15">
    <location>
        <begin position="69"/>
        <end position="87"/>
    </location>
</feature>
<gene>
    <name evidence="18" type="ORF">GGQ63_001401</name>
</gene>
<feature type="transmembrane region" description="Helical" evidence="15">
    <location>
        <begin position="241"/>
        <end position="259"/>
    </location>
</feature>
<dbReference type="InterPro" id="IPR003661">
    <property type="entry name" value="HisK_dim/P_dom"/>
</dbReference>
<comment type="caution">
    <text evidence="18">The sequence shown here is derived from an EMBL/GenBank/DDBJ whole genome shotgun (WGS) entry which is preliminary data.</text>
</comment>
<dbReference type="Pfam" id="PF12860">
    <property type="entry name" value="PAS_7"/>
    <property type="match status" value="1"/>
</dbReference>
<evidence type="ECO:0000256" key="11">
    <source>
        <dbReference type="ARBA" id="ARBA00023136"/>
    </source>
</evidence>
<dbReference type="Gene3D" id="3.30.450.20">
    <property type="entry name" value="PAS domain"/>
    <property type="match status" value="1"/>
</dbReference>
<keyword evidence="12" id="KW-0739">Sodium transport</keyword>
<evidence type="ECO:0000256" key="2">
    <source>
        <dbReference type="ARBA" id="ARBA00004141"/>
    </source>
</evidence>
<name>A0A7W9CVB9_9HYPH</name>
<feature type="transmembrane region" description="Helical" evidence="15">
    <location>
        <begin position="153"/>
        <end position="176"/>
    </location>
</feature>
<dbReference type="GO" id="GO:0005886">
    <property type="term" value="C:plasma membrane"/>
    <property type="evidence" value="ECO:0007669"/>
    <property type="project" value="TreeGrafter"/>
</dbReference>
<dbReference type="SUPFAM" id="SSF55785">
    <property type="entry name" value="PYP-like sensor domain (PAS domain)"/>
    <property type="match status" value="1"/>
</dbReference>
<feature type="transmembrane region" description="Helical" evidence="15">
    <location>
        <begin position="405"/>
        <end position="432"/>
    </location>
</feature>
<evidence type="ECO:0000256" key="9">
    <source>
        <dbReference type="ARBA" id="ARBA00022847"/>
    </source>
</evidence>
<dbReference type="Gene3D" id="1.20.1730.10">
    <property type="entry name" value="Sodium/glucose cotransporter"/>
    <property type="match status" value="1"/>
</dbReference>
<evidence type="ECO:0000313" key="18">
    <source>
        <dbReference type="EMBL" id="MBB5752349.1"/>
    </source>
</evidence>
<dbReference type="GO" id="GO:0015293">
    <property type="term" value="F:symporter activity"/>
    <property type="evidence" value="ECO:0007669"/>
    <property type="project" value="UniProtKB-KW"/>
</dbReference>
<dbReference type="CDD" id="cd00082">
    <property type="entry name" value="HisKA"/>
    <property type="match status" value="1"/>
</dbReference>
<evidence type="ECO:0000256" key="4">
    <source>
        <dbReference type="ARBA" id="ARBA00012438"/>
    </source>
</evidence>
<keyword evidence="7 15" id="KW-0812">Transmembrane</keyword>
<dbReference type="FunFam" id="3.30.565.10:FF:000049">
    <property type="entry name" value="Two-component sensor histidine kinase"/>
    <property type="match status" value="1"/>
</dbReference>
<feature type="domain" description="Histidine kinase" evidence="16">
    <location>
        <begin position="808"/>
        <end position="1020"/>
    </location>
</feature>
<accession>A0A7W9CVB9</accession>
<evidence type="ECO:0000256" key="15">
    <source>
        <dbReference type="SAM" id="Phobius"/>
    </source>
</evidence>
<dbReference type="InterPro" id="IPR035965">
    <property type="entry name" value="PAS-like_dom_sf"/>
</dbReference>
<sequence length="1166" mass="124348">MLQGSIVVLAAILYIGFLFLVASYGDRARRPRASGRGRPFIYALSLSVYCTSWTFFGSVGLASRSGLEFLTIYLGPALMIGLFYPLLRRLVRLAKAERITSIADFIGARYGKSYAVAGVVALIAVVGIVPYIALQLKAISTSFVTLAGPGGGFAALGDVAFPIALALAAFSILFGTRHADATEHQEGLMLAIATESLIKLVAFLAVGLYVTYGLFDGFGDLAAQAAARAGTIDILGRPFDGGAWLTMTLLSFCAIVLLPRQFHVTVVENNADSELRRARWLLPSYLVLINLFVVPIALAGLVLLPAGVDADTYVVALPMAHGAEALTLFAFVGGLSAATAMVIVECVALSIMISNDVVMPLLLRHRQHGFDAGADQRPRLLLIRRAAILLVMLLAYGYYKATGGTAALASIGLLSFAAIAQFAPAFFGGLVWRRATGRGAIAGMLAGFAVWLYTLMLPAFAASGWLPERFVTEGPFGLGFLRPEGLLNFSFEPLTHGVVWSLSVNILAFVLVSLARGPEPSERVQATIFVAAERVHAPALRLWRTAVTVRDLEETVARFLGAERTGRSFAAYARERGIALDPARPADLPLLRFAERLLASAIGAASSRLVLSLLIKRRDPATKGAVKLLDDASAAIQYNRDLLQTAIDQVSQGIAVFDRELKLICWNRPFRALLDLPPELGQVGIGLDAILRHQAAVGAFGPGPIEEAVASRLDRLVGRRGPYQEVLHPSGTVLEVRVDAMPDGGIVATFADITERVKSAEALERARDTLEKRVQERTEELVRVNEQLVRAKAEADEANLSKTRFLAAAGHDILQPLNAARLYTTSLVERFDKGPERALVGNIDSALEGVEEIIGAVLDISRLDAGALKPEIGVFALDDVLRPIAAEFDAMAREKGVALRFVPTSLSVRSDRRLLRRVVQNLVSNAVKYTASGRVLLGARRRGETVVISVYDTGLGIPASKQKAIFREFHRLDAGARAARGLGLGLSIVERIARVLKHRVRVVSEPGRGSHFSVELPRAEGRAATIPAHAAAPAPAAALDGLVVLALDNEPQILAGTAALLGGWGCHVITALSADEAVHAAAAGRAPPDVLLVDYHLDTGNGLEAIGRLRSRFGSAVPAALVTADRTPAVRETATAAAVTVINKPVKPAALRAFLARSRALKAAAE</sequence>
<dbReference type="Gene3D" id="3.30.565.10">
    <property type="entry name" value="Histidine kinase-like ATPase, C-terminal domain"/>
    <property type="match status" value="1"/>
</dbReference>
<dbReference type="PANTHER" id="PTHR43047:SF9">
    <property type="entry name" value="HISTIDINE KINASE"/>
    <property type="match status" value="1"/>
</dbReference>
<dbReference type="CDD" id="cd10322">
    <property type="entry name" value="SLC5sbd"/>
    <property type="match status" value="1"/>
</dbReference>
<evidence type="ECO:0000259" key="17">
    <source>
        <dbReference type="PROSITE" id="PS50110"/>
    </source>
</evidence>
<dbReference type="SMART" id="SM00388">
    <property type="entry name" value="HisKA"/>
    <property type="match status" value="1"/>
</dbReference>
<keyword evidence="11 15" id="KW-0472">Membrane</keyword>
<dbReference type="InterPro" id="IPR004358">
    <property type="entry name" value="Sig_transdc_His_kin-like_C"/>
</dbReference>
<dbReference type="Pfam" id="PF00512">
    <property type="entry name" value="HisKA"/>
    <property type="match status" value="1"/>
</dbReference>
<feature type="transmembrane region" description="Helical" evidence="15">
    <location>
        <begin position="280"/>
        <end position="306"/>
    </location>
</feature>
<dbReference type="EMBL" id="JACHOO010000002">
    <property type="protein sequence ID" value="MBB5752349.1"/>
    <property type="molecule type" value="Genomic_DNA"/>
</dbReference>
<feature type="transmembrane region" description="Helical" evidence="15">
    <location>
        <begin position="6"/>
        <end position="24"/>
    </location>
</feature>
<keyword evidence="6" id="KW-0808">Transferase</keyword>
<evidence type="ECO:0000256" key="14">
    <source>
        <dbReference type="SAM" id="Coils"/>
    </source>
</evidence>
<comment type="catalytic activity">
    <reaction evidence="1">
        <text>ATP + protein L-histidine = ADP + protein N-phospho-L-histidine.</text>
        <dbReference type="EC" id="2.7.13.3"/>
    </reaction>
</comment>
<organism evidence="18 19">
    <name type="scientific">Prosthecomicrobium pneumaticum</name>
    <dbReference type="NCBI Taxonomy" id="81895"/>
    <lineage>
        <taxon>Bacteria</taxon>
        <taxon>Pseudomonadati</taxon>
        <taxon>Pseudomonadota</taxon>
        <taxon>Alphaproteobacteria</taxon>
        <taxon>Hyphomicrobiales</taxon>
        <taxon>Kaistiaceae</taxon>
        <taxon>Prosthecomicrobium</taxon>
    </lineage>
</organism>
<dbReference type="InterPro" id="IPR036097">
    <property type="entry name" value="HisK_dim/P_sf"/>
</dbReference>
<dbReference type="Pfam" id="PF02518">
    <property type="entry name" value="HATPase_c"/>
    <property type="match status" value="1"/>
</dbReference>
<evidence type="ECO:0000256" key="3">
    <source>
        <dbReference type="ARBA" id="ARBA00006434"/>
    </source>
</evidence>
<dbReference type="PRINTS" id="PR00344">
    <property type="entry name" value="BCTRLSENSOR"/>
</dbReference>
<keyword evidence="12" id="KW-0915">Sodium</keyword>
<feature type="transmembrane region" description="Helical" evidence="15">
    <location>
        <begin position="380"/>
        <end position="399"/>
    </location>
</feature>
<dbReference type="PROSITE" id="PS50110">
    <property type="entry name" value="RESPONSE_REGULATORY"/>
    <property type="match status" value="1"/>
</dbReference>
<dbReference type="Gene3D" id="3.40.50.2300">
    <property type="match status" value="1"/>
</dbReference>
<comment type="similarity">
    <text evidence="3">Belongs to the sodium:solute symporter (SSF) (TC 2.A.21) family.</text>
</comment>
<feature type="transmembrane region" description="Helical" evidence="15">
    <location>
        <begin position="40"/>
        <end position="63"/>
    </location>
</feature>
<dbReference type="SUPFAM" id="SSF47384">
    <property type="entry name" value="Homodimeric domain of signal transducing histidine kinase"/>
    <property type="match status" value="1"/>
</dbReference>
<evidence type="ECO:0000256" key="12">
    <source>
        <dbReference type="ARBA" id="ARBA00023201"/>
    </source>
</evidence>
<evidence type="ECO:0000256" key="10">
    <source>
        <dbReference type="ARBA" id="ARBA00022989"/>
    </source>
</evidence>
<feature type="coiled-coil region" evidence="14">
    <location>
        <begin position="760"/>
        <end position="801"/>
    </location>
</feature>
<dbReference type="InterPro" id="IPR001734">
    <property type="entry name" value="Na/solute_symporter"/>
</dbReference>
<dbReference type="SUPFAM" id="SSF52172">
    <property type="entry name" value="CheY-like"/>
    <property type="match status" value="1"/>
</dbReference>
<dbReference type="InterPro" id="IPR001789">
    <property type="entry name" value="Sig_transdc_resp-reg_receiver"/>
</dbReference>
<dbReference type="InterPro" id="IPR005467">
    <property type="entry name" value="His_kinase_dom"/>
</dbReference>
<feature type="transmembrane region" description="Helical" evidence="15">
    <location>
        <begin position="114"/>
        <end position="133"/>
    </location>
</feature>
<dbReference type="PROSITE" id="PS50109">
    <property type="entry name" value="HIS_KIN"/>
    <property type="match status" value="1"/>
</dbReference>
<dbReference type="PROSITE" id="PS50283">
    <property type="entry name" value="NA_SOLUT_SYMP_3"/>
    <property type="match status" value="1"/>
</dbReference>
<keyword evidence="12" id="KW-0406">Ion transport</keyword>
<dbReference type="SUPFAM" id="SSF55874">
    <property type="entry name" value="ATPase domain of HSP90 chaperone/DNA topoisomerase II/histidine kinase"/>
    <property type="match status" value="1"/>
</dbReference>
<keyword evidence="8 18" id="KW-0418">Kinase</keyword>
<evidence type="ECO:0000256" key="7">
    <source>
        <dbReference type="ARBA" id="ARBA00022692"/>
    </source>
</evidence>
<dbReference type="InterPro" id="IPR038377">
    <property type="entry name" value="Na/Glc_symporter_sf"/>
</dbReference>
<dbReference type="CDD" id="cd00156">
    <property type="entry name" value="REC"/>
    <property type="match status" value="1"/>
</dbReference>